<sequence>GSGRARFGARRRRWEIRNKLTLVLDHRGIQNDLCRIVSINHTDSRPRLIRRLDPFVRPLTFGPKIDISPMWGFMESVIDGEAGEIPYRRKPVSEINKACPLIRRVALSGTVRCQPEMEETSPSEFIARAFSPVSCNQFLWNGNQSGTTLVWEVRGHSRVTGAPRSHEEVKGMELQVAVGRKMSRNHNPAEVGEERLMVVAAGKAVNSQLGELTV</sequence>
<gene>
    <name evidence="1" type="ORF">BaRGS_00034816</name>
</gene>
<proteinExistence type="predicted"/>
<protein>
    <submittedName>
        <fullName evidence="1">Uncharacterized protein</fullName>
    </submittedName>
</protein>
<comment type="caution">
    <text evidence="1">The sequence shown here is derived from an EMBL/GenBank/DDBJ whole genome shotgun (WGS) entry which is preliminary data.</text>
</comment>
<evidence type="ECO:0000313" key="2">
    <source>
        <dbReference type="Proteomes" id="UP001519460"/>
    </source>
</evidence>
<evidence type="ECO:0000313" key="1">
    <source>
        <dbReference type="EMBL" id="KAK7473911.1"/>
    </source>
</evidence>
<accession>A0ABD0JH10</accession>
<organism evidence="1 2">
    <name type="scientific">Batillaria attramentaria</name>
    <dbReference type="NCBI Taxonomy" id="370345"/>
    <lineage>
        <taxon>Eukaryota</taxon>
        <taxon>Metazoa</taxon>
        <taxon>Spiralia</taxon>
        <taxon>Lophotrochozoa</taxon>
        <taxon>Mollusca</taxon>
        <taxon>Gastropoda</taxon>
        <taxon>Caenogastropoda</taxon>
        <taxon>Sorbeoconcha</taxon>
        <taxon>Cerithioidea</taxon>
        <taxon>Batillariidae</taxon>
        <taxon>Batillaria</taxon>
    </lineage>
</organism>
<dbReference type="Proteomes" id="UP001519460">
    <property type="component" value="Unassembled WGS sequence"/>
</dbReference>
<dbReference type="AlphaFoldDB" id="A0ABD0JH10"/>
<reference evidence="1 2" key="1">
    <citation type="journal article" date="2023" name="Sci. Data">
        <title>Genome assembly of the Korean intertidal mud-creeper Batillaria attramentaria.</title>
        <authorList>
            <person name="Patra A.K."/>
            <person name="Ho P.T."/>
            <person name="Jun S."/>
            <person name="Lee S.J."/>
            <person name="Kim Y."/>
            <person name="Won Y.J."/>
        </authorList>
    </citation>
    <scope>NUCLEOTIDE SEQUENCE [LARGE SCALE GENOMIC DNA]</scope>
    <source>
        <strain evidence="1">Wonlab-2016</strain>
    </source>
</reference>
<dbReference type="EMBL" id="JACVVK020000453">
    <property type="protein sequence ID" value="KAK7473911.1"/>
    <property type="molecule type" value="Genomic_DNA"/>
</dbReference>
<feature type="non-terminal residue" evidence="1">
    <location>
        <position position="1"/>
    </location>
</feature>
<name>A0ABD0JH10_9CAEN</name>
<keyword evidence="2" id="KW-1185">Reference proteome</keyword>